<dbReference type="NCBIfam" id="NF005968">
    <property type="entry name" value="PRK08057.1-2"/>
    <property type="match status" value="1"/>
</dbReference>
<dbReference type="GO" id="GO:0016491">
    <property type="term" value="F:oxidoreductase activity"/>
    <property type="evidence" value="ECO:0007669"/>
    <property type="project" value="UniProtKB-KW"/>
</dbReference>
<gene>
    <name evidence="4" type="ORF">OQ497_10125</name>
</gene>
<dbReference type="PANTHER" id="PTHR36925:SF1">
    <property type="entry name" value="COBALT-PRECORRIN-6A REDUCTASE"/>
    <property type="match status" value="1"/>
</dbReference>
<name>A0ABT3QG99_9PROT</name>
<dbReference type="Pfam" id="PF02571">
    <property type="entry name" value="CbiJ"/>
    <property type="match status" value="1"/>
</dbReference>
<comment type="pathway">
    <text evidence="1">Cofactor biosynthesis; adenosylcobalamin biosynthesis.</text>
</comment>
<comment type="caution">
    <text evidence="4">The sequence shown here is derived from an EMBL/GenBank/DDBJ whole genome shotgun (WGS) entry which is preliminary data.</text>
</comment>
<dbReference type="RefSeq" id="WP_173559752.1">
    <property type="nucleotide sequence ID" value="NZ_JAPIUZ010000005.1"/>
</dbReference>
<sequence length="262" mass="28841">MPLLHSPPVPVLILGGTTEASTLCTLLEYQNNFAPTLSLAGVTRNPHLPALSVRTGGFGGVDGLYDWLRHNKIQAVVNAVHPFATVMSQHVSIACERLSLPLLRLKRPGWKATPADTWHHAPDLNKAAMILAEITQPLQIFLTTGRKETRPFKNAPQHHYILRSIEAPLPTDLPPHTTLITARGPFDLAGEYDMLRRHQINWLVTKNSGGKATFAKIEAARQLNIPVLIIDRPAQPAGPCVHTAQEALSWLQNYSATTLRNV</sequence>
<keyword evidence="2" id="KW-0169">Cobalamin biosynthesis</keyword>
<protein>
    <submittedName>
        <fullName evidence="4">Cobalt-precorrin-6A reductase</fullName>
        <ecNumber evidence="4">1.3.1.106</ecNumber>
    </submittedName>
</protein>
<dbReference type="EC" id="1.3.1.106" evidence="4"/>
<evidence type="ECO:0000256" key="1">
    <source>
        <dbReference type="ARBA" id="ARBA00004953"/>
    </source>
</evidence>
<dbReference type="InterPro" id="IPR003723">
    <property type="entry name" value="Precorrin-6x_reduct"/>
</dbReference>
<dbReference type="PROSITE" id="PS51014">
    <property type="entry name" value="COBK_CBIJ"/>
    <property type="match status" value="1"/>
</dbReference>
<evidence type="ECO:0000313" key="4">
    <source>
        <dbReference type="EMBL" id="MCX2564314.1"/>
    </source>
</evidence>
<dbReference type="PANTHER" id="PTHR36925">
    <property type="entry name" value="COBALT-PRECORRIN-6A REDUCTASE"/>
    <property type="match status" value="1"/>
</dbReference>
<keyword evidence="3 4" id="KW-0560">Oxidoreductase</keyword>
<proteinExistence type="predicted"/>
<accession>A0ABT3QG99</accession>
<evidence type="ECO:0000256" key="2">
    <source>
        <dbReference type="ARBA" id="ARBA00022573"/>
    </source>
</evidence>
<organism evidence="4 5">
    <name type="scientific">Acetobacter thailandicus</name>
    <dbReference type="NCBI Taxonomy" id="1502842"/>
    <lineage>
        <taxon>Bacteria</taxon>
        <taxon>Pseudomonadati</taxon>
        <taxon>Pseudomonadota</taxon>
        <taxon>Alphaproteobacteria</taxon>
        <taxon>Acetobacterales</taxon>
        <taxon>Acetobacteraceae</taxon>
        <taxon>Acetobacter</taxon>
    </lineage>
</organism>
<dbReference type="Proteomes" id="UP001301152">
    <property type="component" value="Unassembled WGS sequence"/>
</dbReference>
<evidence type="ECO:0000256" key="3">
    <source>
        <dbReference type="ARBA" id="ARBA00023002"/>
    </source>
</evidence>
<evidence type="ECO:0000313" key="5">
    <source>
        <dbReference type="Proteomes" id="UP001301152"/>
    </source>
</evidence>
<reference evidence="4 5" key="1">
    <citation type="submission" date="2022-11" db="EMBL/GenBank/DDBJ databases">
        <title>Genome sequencing of Acetobacter type strain.</title>
        <authorList>
            <person name="Heo J."/>
            <person name="Lee D."/>
            <person name="Han B.-H."/>
            <person name="Hong S.-B."/>
            <person name="Kwon S.-W."/>
        </authorList>
    </citation>
    <scope>NUCLEOTIDE SEQUENCE [LARGE SCALE GENOMIC DNA]</scope>
    <source>
        <strain evidence="4 5">KACC 21253</strain>
    </source>
</reference>
<dbReference type="EMBL" id="JAPIUZ010000005">
    <property type="protein sequence ID" value="MCX2564314.1"/>
    <property type="molecule type" value="Genomic_DNA"/>
</dbReference>
<keyword evidence="5" id="KW-1185">Reference proteome</keyword>